<protein>
    <submittedName>
        <fullName evidence="1">Uncharacterized protein</fullName>
    </submittedName>
</protein>
<keyword evidence="2" id="KW-1185">Reference proteome</keyword>
<evidence type="ECO:0000313" key="2">
    <source>
        <dbReference type="Proteomes" id="UP001419268"/>
    </source>
</evidence>
<organism evidence="1 2">
    <name type="scientific">Stephania cephalantha</name>
    <dbReference type="NCBI Taxonomy" id="152367"/>
    <lineage>
        <taxon>Eukaryota</taxon>
        <taxon>Viridiplantae</taxon>
        <taxon>Streptophyta</taxon>
        <taxon>Embryophyta</taxon>
        <taxon>Tracheophyta</taxon>
        <taxon>Spermatophyta</taxon>
        <taxon>Magnoliopsida</taxon>
        <taxon>Ranunculales</taxon>
        <taxon>Menispermaceae</taxon>
        <taxon>Menispermoideae</taxon>
        <taxon>Cissampelideae</taxon>
        <taxon>Stephania</taxon>
    </lineage>
</organism>
<accession>A0AAP0KRZ3</accession>
<dbReference type="Proteomes" id="UP001419268">
    <property type="component" value="Unassembled WGS sequence"/>
</dbReference>
<gene>
    <name evidence="1" type="ORF">Scep_004192</name>
</gene>
<evidence type="ECO:0000313" key="1">
    <source>
        <dbReference type="EMBL" id="KAK9157618.1"/>
    </source>
</evidence>
<dbReference type="AlphaFoldDB" id="A0AAP0KRZ3"/>
<reference evidence="1 2" key="1">
    <citation type="submission" date="2024-01" db="EMBL/GenBank/DDBJ databases">
        <title>Genome assemblies of Stephania.</title>
        <authorList>
            <person name="Yang L."/>
        </authorList>
    </citation>
    <scope>NUCLEOTIDE SEQUENCE [LARGE SCALE GENOMIC DNA]</scope>
    <source>
        <strain evidence="1">JXDWG</strain>
        <tissue evidence="1">Leaf</tissue>
    </source>
</reference>
<dbReference type="EMBL" id="JBBNAG010000002">
    <property type="protein sequence ID" value="KAK9157618.1"/>
    <property type="molecule type" value="Genomic_DNA"/>
</dbReference>
<proteinExistence type="predicted"/>
<sequence>MSPLFTASPSPSHLAVRRPPLVHRIAAAEFLPRRRQSSRHRSPLRHRCCAAAGQLVRRSASRFCHFAGSPCRFLHRSNRP</sequence>
<comment type="caution">
    <text evidence="1">The sequence shown here is derived from an EMBL/GenBank/DDBJ whole genome shotgun (WGS) entry which is preliminary data.</text>
</comment>
<name>A0AAP0KRZ3_9MAGN</name>